<evidence type="ECO:0000256" key="5">
    <source>
        <dbReference type="ARBA" id="ARBA00050313"/>
    </source>
</evidence>
<accession>A0A451DCS6</accession>
<comment type="catalytic activity">
    <reaction evidence="6">
        <text>S-methyl-5'-thioadenosine + H2O = 5-(methylsulfanyl)-D-ribose + adenine</text>
        <dbReference type="Rhea" id="RHEA:13617"/>
        <dbReference type="ChEBI" id="CHEBI:15377"/>
        <dbReference type="ChEBI" id="CHEBI:16708"/>
        <dbReference type="ChEBI" id="CHEBI:17509"/>
        <dbReference type="ChEBI" id="CHEBI:78440"/>
        <dbReference type="EC" id="3.2.2.9"/>
    </reaction>
</comment>
<evidence type="ECO:0000313" key="9">
    <source>
        <dbReference type="Proteomes" id="UP000294418"/>
    </source>
</evidence>
<feature type="domain" description="Nucleoside phosphorylase" evidence="7">
    <location>
        <begin position="2"/>
        <end position="226"/>
    </location>
</feature>
<comment type="catalytic activity">
    <reaction evidence="6">
        <text>S-adenosyl-L-homocysteine + H2O = S-(5-deoxy-D-ribos-5-yl)-L-homocysteine + adenine</text>
        <dbReference type="Rhea" id="RHEA:17805"/>
        <dbReference type="ChEBI" id="CHEBI:15377"/>
        <dbReference type="ChEBI" id="CHEBI:16708"/>
        <dbReference type="ChEBI" id="CHEBI:57856"/>
        <dbReference type="ChEBI" id="CHEBI:58195"/>
        <dbReference type="EC" id="3.2.2.9"/>
    </reaction>
</comment>
<dbReference type="InterPro" id="IPR000845">
    <property type="entry name" value="Nucleoside_phosphorylase_d"/>
</dbReference>
<dbReference type="GO" id="GO:0019509">
    <property type="term" value="P:L-methionine salvage from methylthioadenosine"/>
    <property type="evidence" value="ECO:0007669"/>
    <property type="project" value="UniProtKB-UniRule"/>
</dbReference>
<protein>
    <recommendedName>
        <fullName evidence="6">5'-methylthioadenosine/S-adenosylhomocysteine nucleosidase</fullName>
        <shortName evidence="6">MTA/SAH nucleosidase</shortName>
        <shortName evidence="6">MTAN</shortName>
        <ecNumber evidence="6">3.2.2.9</ecNumber>
    </recommendedName>
    <alternativeName>
        <fullName evidence="6">5'-deoxyadenosine nucleosidase</fullName>
        <shortName evidence="6">DOA nucleosidase</shortName>
        <shortName evidence="6">dAdo nucleosidase</shortName>
    </alternativeName>
    <alternativeName>
        <fullName evidence="6">5'-methylthioadenosine nucleosidase</fullName>
        <shortName evidence="6">MTA nucleosidase</shortName>
    </alternativeName>
    <alternativeName>
        <fullName evidence="6">S-adenosylhomocysteine nucleosidase</fullName>
        <shortName evidence="6">AdoHcy nucleosidase</shortName>
        <shortName evidence="6">SAH nucleosidase</shortName>
        <shortName evidence="6">SRH nucleosidase</shortName>
    </alternativeName>
</protein>
<dbReference type="GO" id="GO:0005829">
    <property type="term" value="C:cytosol"/>
    <property type="evidence" value="ECO:0007669"/>
    <property type="project" value="TreeGrafter"/>
</dbReference>
<dbReference type="OrthoDB" id="9792278at2"/>
<feature type="active site" description="Proton acceptor" evidence="6">
    <location>
        <position position="12"/>
    </location>
</feature>
<feature type="binding site" evidence="6">
    <location>
        <position position="78"/>
    </location>
    <ligand>
        <name>substrate</name>
    </ligand>
</feature>
<comment type="function">
    <text evidence="6">Catalyzes the irreversible cleavage of the glycosidic bond in both 5'-methylthioadenosine (MTA) and S-adenosylhomocysteine (SAH/AdoHcy) to adenine and the corresponding thioribose, 5'-methylthioribose and S-ribosylhomocysteine, respectively. Also cleaves 5'-deoxyadenosine, a toxic by-product of radical S-adenosylmethionine (SAM) enzymes, into 5-deoxyribose and adenine. Thus, is required for in vivo function of the radical SAM enzymes biotin synthase and lipoic acid synthase, that are inhibited by 5'-deoxyadenosine accumulation.</text>
</comment>
<organism evidence="8 9">
    <name type="scientific">Candidatus Erwinia haradaeae</name>
    <dbReference type="NCBI Taxonomy" id="1922217"/>
    <lineage>
        <taxon>Bacteria</taxon>
        <taxon>Pseudomonadati</taxon>
        <taxon>Pseudomonadota</taxon>
        <taxon>Gammaproteobacteria</taxon>
        <taxon>Enterobacterales</taxon>
        <taxon>Erwiniaceae</taxon>
        <taxon>Erwinia</taxon>
    </lineage>
</organism>
<comment type="pathway">
    <text evidence="1 6">Amino-acid biosynthesis; L-methionine biosynthesis via salvage pathway; S-methyl-5-thio-alpha-D-ribose 1-phosphate from S-methyl-5'-thioadenosine (hydrolase route): step 1/2.</text>
</comment>
<evidence type="ECO:0000256" key="3">
    <source>
        <dbReference type="ARBA" id="ARBA00022801"/>
    </source>
</evidence>
<dbReference type="PANTHER" id="PTHR46832:SF1">
    <property type="entry name" value="5'-METHYLTHIOADENOSINE_S-ADENOSYLHOMOCYSTEINE NUCLEOSIDASE"/>
    <property type="match status" value="1"/>
</dbReference>
<gene>
    <name evidence="6 8" type="primary">mtnN</name>
    <name evidence="8" type="ORF">ERCILAFE3058_330</name>
</gene>
<name>A0A451DCS6_9GAMM</name>
<feature type="binding site" evidence="6">
    <location>
        <position position="152"/>
    </location>
    <ligand>
        <name>substrate</name>
    </ligand>
</feature>
<evidence type="ECO:0000256" key="1">
    <source>
        <dbReference type="ARBA" id="ARBA00004945"/>
    </source>
</evidence>
<dbReference type="RefSeq" id="WP_157989743.1">
    <property type="nucleotide sequence ID" value="NZ_LR217720.1"/>
</dbReference>
<dbReference type="Gene3D" id="3.40.50.1580">
    <property type="entry name" value="Nucleoside phosphorylase domain"/>
    <property type="match status" value="1"/>
</dbReference>
<evidence type="ECO:0000259" key="7">
    <source>
        <dbReference type="Pfam" id="PF01048"/>
    </source>
</evidence>
<comment type="similarity">
    <text evidence="6">Belongs to the PNP/UDP phosphorylase family. MtnN subfamily.</text>
</comment>
<dbReference type="Proteomes" id="UP000294418">
    <property type="component" value="Chromosome"/>
</dbReference>
<comment type="subunit">
    <text evidence="6">Homodimer.</text>
</comment>
<evidence type="ECO:0000313" key="8">
    <source>
        <dbReference type="EMBL" id="VFP84253.1"/>
    </source>
</evidence>
<dbReference type="NCBIfam" id="NF004079">
    <property type="entry name" value="PRK05584.1"/>
    <property type="match status" value="1"/>
</dbReference>
<keyword evidence="8" id="KW-0326">Glycosidase</keyword>
<dbReference type="PANTHER" id="PTHR46832">
    <property type="entry name" value="5'-METHYLTHIOADENOSINE/S-ADENOSYLHOMOCYSTEINE NUCLEOSIDASE"/>
    <property type="match status" value="1"/>
</dbReference>
<dbReference type="Pfam" id="PF01048">
    <property type="entry name" value="PNP_UDP_1"/>
    <property type="match status" value="1"/>
</dbReference>
<evidence type="ECO:0000256" key="6">
    <source>
        <dbReference type="HAMAP-Rule" id="MF_01684"/>
    </source>
</evidence>
<dbReference type="EC" id="3.2.2.9" evidence="6"/>
<dbReference type="EMBL" id="LR217720">
    <property type="protein sequence ID" value="VFP84253.1"/>
    <property type="molecule type" value="Genomic_DNA"/>
</dbReference>
<feature type="binding site" evidence="6">
    <location>
        <begin position="173"/>
        <end position="174"/>
    </location>
    <ligand>
        <name>substrate</name>
    </ligand>
</feature>
<dbReference type="UniPathway" id="UPA00904">
    <property type="reaction ID" value="UER00871"/>
</dbReference>
<keyword evidence="3 6" id="KW-0378">Hydrolase</keyword>
<evidence type="ECO:0000256" key="2">
    <source>
        <dbReference type="ARBA" id="ARBA00022605"/>
    </source>
</evidence>
<dbReference type="CDD" id="cd09008">
    <property type="entry name" value="MTAN"/>
    <property type="match status" value="1"/>
</dbReference>
<comment type="catalytic activity">
    <reaction evidence="5">
        <text>5'-deoxyadenosine + H2O = 5-deoxy-D-ribose + adenine</text>
        <dbReference type="Rhea" id="RHEA:29859"/>
        <dbReference type="ChEBI" id="CHEBI:15377"/>
        <dbReference type="ChEBI" id="CHEBI:16708"/>
        <dbReference type="ChEBI" id="CHEBI:17319"/>
        <dbReference type="ChEBI" id="CHEBI:149540"/>
        <dbReference type="EC" id="3.2.2.9"/>
    </reaction>
    <physiologicalReaction direction="left-to-right" evidence="5">
        <dbReference type="Rhea" id="RHEA:29860"/>
    </physiologicalReaction>
</comment>
<proteinExistence type="inferred from homology"/>
<dbReference type="GO" id="GO:0008930">
    <property type="term" value="F:methylthioadenosine nucleosidase activity"/>
    <property type="evidence" value="ECO:0007669"/>
    <property type="project" value="UniProtKB-UniRule"/>
</dbReference>
<sequence>MKVGIIGAMEEEVQILRNKIIKRKEISLAGRAIDTGELHGVEIFLLKSGIGKVSAALWTTLLLYIYTPNIIINTGAAGGLISKLKIGDVIISDEVRYYDANLTAHGYQLGQIPGHPVSFKADNTLIKVAELCVNKLNMFSVRGLVISGDTFINSTKKLQNIVNSFSTAIAVDMESASIAHVCHQFSTPFIIVRSISDAANVSAQESFDNFLKTAAQRSSLVVENMLAHLY</sequence>
<evidence type="ECO:0000256" key="4">
    <source>
        <dbReference type="ARBA" id="ARBA00023167"/>
    </source>
</evidence>
<dbReference type="GO" id="GO:0019284">
    <property type="term" value="P:L-methionine salvage from S-adenosylmethionine"/>
    <property type="evidence" value="ECO:0007669"/>
    <property type="project" value="TreeGrafter"/>
</dbReference>
<dbReference type="InterPro" id="IPR010049">
    <property type="entry name" value="MTA_SAH_Nsdase"/>
</dbReference>
<dbReference type="AlphaFoldDB" id="A0A451DCS6"/>
<dbReference type="SUPFAM" id="SSF53167">
    <property type="entry name" value="Purine and uridine phosphorylases"/>
    <property type="match status" value="1"/>
</dbReference>
<keyword evidence="2 6" id="KW-0028">Amino-acid biosynthesis</keyword>
<dbReference type="NCBIfam" id="TIGR01704">
    <property type="entry name" value="MTA_SAH-Nsdase"/>
    <property type="match status" value="1"/>
</dbReference>
<dbReference type="FunFam" id="3.40.50.1580:FF:000001">
    <property type="entry name" value="MTA/SAH nucleosidase family protein"/>
    <property type="match status" value="1"/>
</dbReference>
<dbReference type="HAMAP" id="MF_01684">
    <property type="entry name" value="Salvage_MtnN"/>
    <property type="match status" value="1"/>
</dbReference>
<keyword evidence="4 6" id="KW-0486">Methionine biosynthesis</keyword>
<feature type="active site" description="Proton donor" evidence="6">
    <location>
        <position position="197"/>
    </location>
</feature>
<reference evidence="8 9" key="1">
    <citation type="submission" date="2019-02" db="EMBL/GenBank/DDBJ databases">
        <authorList>
            <person name="Manzano-Marin A."/>
            <person name="Manzano-Marin A."/>
        </authorList>
    </citation>
    <scope>NUCLEOTIDE SEQUENCE [LARGE SCALE GENOMIC DNA]</scope>
    <source>
        <strain evidence="8 9">ErCilaricifoliae</strain>
    </source>
</reference>
<dbReference type="GO" id="GO:0046124">
    <property type="term" value="P:purine deoxyribonucleoside catabolic process"/>
    <property type="evidence" value="ECO:0007669"/>
    <property type="project" value="UniProtKB-UniRule"/>
</dbReference>
<dbReference type="InterPro" id="IPR035994">
    <property type="entry name" value="Nucleoside_phosphorylase_sf"/>
</dbReference>
<dbReference type="GO" id="GO:0008782">
    <property type="term" value="F:adenosylhomocysteine nucleosidase activity"/>
    <property type="evidence" value="ECO:0007669"/>
    <property type="project" value="UniProtKB-UniRule"/>
</dbReference>